<dbReference type="InterPro" id="IPR045076">
    <property type="entry name" value="MutS"/>
</dbReference>
<sequence length="243" mass="26990">PPYEMSLVFTDSETVQRLNRDYRGVDESTDVLAFYMLPQHGADADFVSPPDDITHLGEVIISYPKTEEQAKEQGHSTEQELTLLIIHGILHLLGYDHEKPEEEAKMKAREKELLEGRHPMVERSLGSDNFIPNDTYLCNSDSQLIILTGPNMSGKSTYLKQVALTVLLAQIGSFVPARSARISIIDRIFTRIGAQEDLAAGQSTFMVEMTETANILHNATPRSLLILDEIGRGTSTYDGLSIA</sequence>
<evidence type="ECO:0000256" key="3">
    <source>
        <dbReference type="ARBA" id="ARBA00022833"/>
    </source>
</evidence>
<gene>
    <name evidence="7" type="ORF">S06H3_53812</name>
</gene>
<dbReference type="PROSITE" id="PS00486">
    <property type="entry name" value="DNA_MISMATCH_REPAIR_2"/>
    <property type="match status" value="1"/>
</dbReference>
<comment type="caution">
    <text evidence="7">The sequence shown here is derived from an EMBL/GenBank/DDBJ whole genome shotgun (WGS) entry which is preliminary data.</text>
</comment>
<dbReference type="GO" id="GO:0006364">
    <property type="term" value="P:rRNA processing"/>
    <property type="evidence" value="ECO:0007669"/>
    <property type="project" value="InterPro"/>
</dbReference>
<name>X1RSE4_9ZZZZ</name>
<dbReference type="GO" id="GO:0140664">
    <property type="term" value="F:ATP-dependent DNA damage sensor activity"/>
    <property type="evidence" value="ECO:0007669"/>
    <property type="project" value="InterPro"/>
</dbReference>
<dbReference type="Gene3D" id="3.40.50.300">
    <property type="entry name" value="P-loop containing nucleotide triphosphate hydrolases"/>
    <property type="match status" value="1"/>
</dbReference>
<dbReference type="GO" id="GO:0046872">
    <property type="term" value="F:metal ion binding"/>
    <property type="evidence" value="ECO:0007669"/>
    <property type="project" value="UniProtKB-KW"/>
</dbReference>
<evidence type="ECO:0000256" key="2">
    <source>
        <dbReference type="ARBA" id="ARBA00022741"/>
    </source>
</evidence>
<dbReference type="GO" id="GO:0005524">
    <property type="term" value="F:ATP binding"/>
    <property type="evidence" value="ECO:0007669"/>
    <property type="project" value="UniProtKB-KW"/>
</dbReference>
<evidence type="ECO:0000259" key="6">
    <source>
        <dbReference type="PROSITE" id="PS00486"/>
    </source>
</evidence>
<proteinExistence type="inferred from homology"/>
<dbReference type="InterPro" id="IPR000432">
    <property type="entry name" value="DNA_mismatch_repair_MutS_C"/>
</dbReference>
<dbReference type="InterPro" id="IPR002036">
    <property type="entry name" value="YbeY"/>
</dbReference>
<dbReference type="PANTHER" id="PTHR11361:SF34">
    <property type="entry name" value="DNA MISMATCH REPAIR PROTEIN MSH1, MITOCHONDRIAL"/>
    <property type="match status" value="1"/>
</dbReference>
<dbReference type="Pfam" id="PF02130">
    <property type="entry name" value="YbeY"/>
    <property type="match status" value="1"/>
</dbReference>
<dbReference type="SUPFAM" id="SSF55486">
    <property type="entry name" value="Metalloproteases ('zincins'), catalytic domain"/>
    <property type="match status" value="1"/>
</dbReference>
<dbReference type="AlphaFoldDB" id="X1RSE4"/>
<dbReference type="PANTHER" id="PTHR11361">
    <property type="entry name" value="DNA MISMATCH REPAIR PROTEIN MUTS FAMILY MEMBER"/>
    <property type="match status" value="1"/>
</dbReference>
<dbReference type="SUPFAM" id="SSF52540">
    <property type="entry name" value="P-loop containing nucleoside triphosphate hydrolases"/>
    <property type="match status" value="1"/>
</dbReference>
<dbReference type="GO" id="GO:0004222">
    <property type="term" value="F:metalloendopeptidase activity"/>
    <property type="evidence" value="ECO:0007669"/>
    <property type="project" value="InterPro"/>
</dbReference>
<dbReference type="NCBIfam" id="TIGR00043">
    <property type="entry name" value="rRNA maturation RNase YbeY"/>
    <property type="match status" value="1"/>
</dbReference>
<keyword evidence="3" id="KW-0862">Zinc</keyword>
<dbReference type="GO" id="GO:0005829">
    <property type="term" value="C:cytosol"/>
    <property type="evidence" value="ECO:0007669"/>
    <property type="project" value="TreeGrafter"/>
</dbReference>
<accession>X1RSE4</accession>
<dbReference type="HAMAP" id="MF_00009">
    <property type="entry name" value="Endoribonucl_YbeY"/>
    <property type="match status" value="1"/>
</dbReference>
<evidence type="ECO:0000313" key="7">
    <source>
        <dbReference type="EMBL" id="GAI58439.1"/>
    </source>
</evidence>
<dbReference type="GO" id="GO:0006298">
    <property type="term" value="P:mismatch repair"/>
    <property type="evidence" value="ECO:0007669"/>
    <property type="project" value="InterPro"/>
</dbReference>
<dbReference type="EMBL" id="BARV01034348">
    <property type="protein sequence ID" value="GAI58439.1"/>
    <property type="molecule type" value="Genomic_DNA"/>
</dbReference>
<dbReference type="Pfam" id="PF00488">
    <property type="entry name" value="MutS_V"/>
    <property type="match status" value="1"/>
</dbReference>
<dbReference type="InterPro" id="IPR020549">
    <property type="entry name" value="YbeY_CS"/>
</dbReference>
<keyword evidence="2" id="KW-0547">Nucleotide-binding</keyword>
<keyword evidence="5" id="KW-0238">DNA-binding</keyword>
<dbReference type="InterPro" id="IPR027417">
    <property type="entry name" value="P-loop_NTPase"/>
</dbReference>
<keyword evidence="1" id="KW-0479">Metal-binding</keyword>
<evidence type="ECO:0000256" key="1">
    <source>
        <dbReference type="ARBA" id="ARBA00022723"/>
    </source>
</evidence>
<evidence type="ECO:0000256" key="5">
    <source>
        <dbReference type="ARBA" id="ARBA00023125"/>
    </source>
</evidence>
<feature type="domain" description="DNA mismatch repair proteins mutS family" evidence="6">
    <location>
        <begin position="223"/>
        <end position="239"/>
    </location>
</feature>
<feature type="non-terminal residue" evidence="7">
    <location>
        <position position="1"/>
    </location>
</feature>
<dbReference type="GO" id="GO:0030983">
    <property type="term" value="F:mismatched DNA binding"/>
    <property type="evidence" value="ECO:0007669"/>
    <property type="project" value="InterPro"/>
</dbReference>
<evidence type="ECO:0000256" key="4">
    <source>
        <dbReference type="ARBA" id="ARBA00022840"/>
    </source>
</evidence>
<dbReference type="SMART" id="SM00534">
    <property type="entry name" value="MUTSac"/>
    <property type="match status" value="1"/>
</dbReference>
<protein>
    <recommendedName>
        <fullName evidence="6">DNA mismatch repair proteins mutS family domain-containing protein</fullName>
    </recommendedName>
</protein>
<feature type="non-terminal residue" evidence="7">
    <location>
        <position position="243"/>
    </location>
</feature>
<keyword evidence="4" id="KW-0067">ATP-binding</keyword>
<dbReference type="PROSITE" id="PS01306">
    <property type="entry name" value="UPF0054"/>
    <property type="match status" value="1"/>
</dbReference>
<organism evidence="7">
    <name type="scientific">marine sediment metagenome</name>
    <dbReference type="NCBI Taxonomy" id="412755"/>
    <lineage>
        <taxon>unclassified sequences</taxon>
        <taxon>metagenomes</taxon>
        <taxon>ecological metagenomes</taxon>
    </lineage>
</organism>
<reference evidence="7" key="1">
    <citation type="journal article" date="2014" name="Front. Microbiol.">
        <title>High frequency of phylogenetically diverse reductive dehalogenase-homologous genes in deep subseafloor sedimentary metagenomes.</title>
        <authorList>
            <person name="Kawai M."/>
            <person name="Futagami T."/>
            <person name="Toyoda A."/>
            <person name="Takaki Y."/>
            <person name="Nishi S."/>
            <person name="Hori S."/>
            <person name="Arai W."/>
            <person name="Tsubouchi T."/>
            <person name="Morono Y."/>
            <person name="Uchiyama I."/>
            <person name="Ito T."/>
            <person name="Fujiyama A."/>
            <person name="Inagaki F."/>
            <person name="Takami H."/>
        </authorList>
    </citation>
    <scope>NUCLEOTIDE SEQUENCE</scope>
    <source>
        <strain evidence="7">Expedition CK06-06</strain>
    </source>
</reference>